<dbReference type="InterPro" id="IPR025549">
    <property type="entry name" value="YjzC"/>
</dbReference>
<dbReference type="Pfam" id="PF14168">
    <property type="entry name" value="YjzC"/>
    <property type="match status" value="1"/>
</dbReference>
<evidence type="ECO:0000313" key="2">
    <source>
        <dbReference type="EMBL" id="DAD80722.1"/>
    </source>
</evidence>
<organism evidence="2">
    <name type="scientific">Siphoviridae sp. ctet217</name>
    <dbReference type="NCBI Taxonomy" id="2826409"/>
    <lineage>
        <taxon>Viruses</taxon>
        <taxon>Duplodnaviria</taxon>
        <taxon>Heunggongvirae</taxon>
        <taxon>Uroviricota</taxon>
        <taxon>Caudoviricetes</taxon>
    </lineage>
</organism>
<feature type="region of interest" description="Disordered" evidence="1">
    <location>
        <begin position="28"/>
        <end position="76"/>
    </location>
</feature>
<evidence type="ECO:0000256" key="1">
    <source>
        <dbReference type="SAM" id="MobiDB-lite"/>
    </source>
</evidence>
<accession>A0A8S5MES8</accession>
<reference evidence="2" key="1">
    <citation type="journal article" date="2021" name="Proc. Natl. Acad. Sci. U.S.A.">
        <title>A Catalog of Tens of Thousands of Viruses from Human Metagenomes Reveals Hidden Associations with Chronic Diseases.</title>
        <authorList>
            <person name="Tisza M.J."/>
            <person name="Buck C.B."/>
        </authorList>
    </citation>
    <scope>NUCLEOTIDE SEQUENCE</scope>
    <source>
        <strain evidence="2">Ctet217</strain>
    </source>
</reference>
<protein>
    <submittedName>
        <fullName evidence="2">YjzC-like protein</fullName>
    </submittedName>
</protein>
<sequence length="76" mass="8627">MFFHIVVTLFQIYNHIWKGGVYMSKPIKPGTDNQPKGTYQEVGPKGGAVNRPRVVHIDKGDRLPPTQKPGNKWVKK</sequence>
<proteinExistence type="predicted"/>
<name>A0A8S5MES8_9CAUD</name>
<dbReference type="EMBL" id="BK014887">
    <property type="protein sequence ID" value="DAD80722.1"/>
    <property type="molecule type" value="Genomic_DNA"/>
</dbReference>